<gene>
    <name evidence="3" type="ORF">NEOLI_004392</name>
</gene>
<organism evidence="3 4">
    <name type="scientific">Neolecta irregularis (strain DAH-3)</name>
    <dbReference type="NCBI Taxonomy" id="1198029"/>
    <lineage>
        <taxon>Eukaryota</taxon>
        <taxon>Fungi</taxon>
        <taxon>Dikarya</taxon>
        <taxon>Ascomycota</taxon>
        <taxon>Taphrinomycotina</taxon>
        <taxon>Neolectales</taxon>
        <taxon>Neolectaceae</taxon>
        <taxon>Neolecta</taxon>
    </lineage>
</organism>
<feature type="compositionally biased region" description="Basic and acidic residues" evidence="1">
    <location>
        <begin position="15"/>
        <end position="30"/>
    </location>
</feature>
<accession>A0A1U7LL96</accession>
<name>A0A1U7LL96_NEOID</name>
<feature type="region of interest" description="Disordered" evidence="1">
    <location>
        <begin position="339"/>
        <end position="375"/>
    </location>
</feature>
<feature type="domain" description="C2H2-type" evidence="2">
    <location>
        <begin position="171"/>
        <end position="194"/>
    </location>
</feature>
<feature type="compositionally biased region" description="Polar residues" evidence="1">
    <location>
        <begin position="82"/>
        <end position="104"/>
    </location>
</feature>
<dbReference type="Proteomes" id="UP000186594">
    <property type="component" value="Unassembled WGS sequence"/>
</dbReference>
<sequence length="375" mass="42851">MVIDLTGDEDGATETQRKQGESPLTRENEIPRSSQRQQKQTRKQGEMEPSLTPANDPRSSQRQRQQTIKQGETQRKHEEMESSLTPENDPRSSQRQQKQTIKQGETQRKHEEMESSLTPENDPRSSQRQQKQTIKQGETQRKHEEMGSPLTPENEIPRSSQRQQNYKIYGCEFRRCRAELHSFETLMHHIFKVHGTETYPSQSPEPEKWYCMWIDCASVFESRGAWIQHISLEHLQTLRQASTVPCRVDGCATPLTPENQDLHYLTVHPDFARDEWNAPDAIGSELYQTPLISVQSGDSPDPFQSTRKKRSRKSFTPGRVLCVAGWSSDYEDILAPLLGPKRSVSSDDPKPKSTSSESSPVLAGPGPWMTINQDL</sequence>
<dbReference type="InterPro" id="IPR013087">
    <property type="entry name" value="Znf_C2H2_type"/>
</dbReference>
<keyword evidence="4" id="KW-1185">Reference proteome</keyword>
<feature type="compositionally biased region" description="Polar residues" evidence="1">
    <location>
        <begin position="115"/>
        <end position="137"/>
    </location>
</feature>
<dbReference type="AlphaFoldDB" id="A0A1U7LL96"/>
<dbReference type="EMBL" id="LXFE01001635">
    <property type="protein sequence ID" value="OLL23427.1"/>
    <property type="molecule type" value="Genomic_DNA"/>
</dbReference>
<evidence type="ECO:0000313" key="3">
    <source>
        <dbReference type="EMBL" id="OLL23427.1"/>
    </source>
</evidence>
<feature type="compositionally biased region" description="Acidic residues" evidence="1">
    <location>
        <begin position="1"/>
        <end position="12"/>
    </location>
</feature>
<evidence type="ECO:0000313" key="4">
    <source>
        <dbReference type="Proteomes" id="UP000186594"/>
    </source>
</evidence>
<dbReference type="SMART" id="SM00355">
    <property type="entry name" value="ZnF_C2H2"/>
    <property type="match status" value="2"/>
</dbReference>
<reference evidence="3 4" key="1">
    <citation type="submission" date="2016-04" db="EMBL/GenBank/DDBJ databases">
        <title>Evolutionary innovation and constraint leading to complex multicellularity in the Ascomycota.</title>
        <authorList>
            <person name="Cisse O."/>
            <person name="Nguyen A."/>
            <person name="Hewitt D.A."/>
            <person name="Jedd G."/>
            <person name="Stajich J.E."/>
        </authorList>
    </citation>
    <scope>NUCLEOTIDE SEQUENCE [LARGE SCALE GENOMIC DNA]</scope>
    <source>
        <strain evidence="3 4">DAH-3</strain>
    </source>
</reference>
<evidence type="ECO:0000256" key="1">
    <source>
        <dbReference type="SAM" id="MobiDB-lite"/>
    </source>
</evidence>
<proteinExistence type="predicted"/>
<dbReference type="OrthoDB" id="5424797at2759"/>
<dbReference type="STRING" id="1198029.A0A1U7LL96"/>
<dbReference type="PROSITE" id="PS00028">
    <property type="entry name" value="ZINC_FINGER_C2H2_1"/>
    <property type="match status" value="1"/>
</dbReference>
<feature type="compositionally biased region" description="Low complexity" evidence="1">
    <location>
        <begin position="352"/>
        <end position="361"/>
    </location>
</feature>
<evidence type="ECO:0000259" key="2">
    <source>
        <dbReference type="PROSITE" id="PS00028"/>
    </source>
</evidence>
<comment type="caution">
    <text evidence="3">The sequence shown here is derived from an EMBL/GenBank/DDBJ whole genome shotgun (WGS) entry which is preliminary data.</text>
</comment>
<protein>
    <recommendedName>
        <fullName evidence="2">C2H2-type domain-containing protein</fullName>
    </recommendedName>
</protein>
<feature type="compositionally biased region" description="Polar residues" evidence="1">
    <location>
        <begin position="57"/>
        <end position="71"/>
    </location>
</feature>
<feature type="region of interest" description="Disordered" evidence="1">
    <location>
        <begin position="1"/>
        <end position="161"/>
    </location>
</feature>